<evidence type="ECO:0000256" key="3">
    <source>
        <dbReference type="ARBA" id="ARBA00030733"/>
    </source>
</evidence>
<dbReference type="Pfam" id="PF09774">
    <property type="entry name" value="MIX23"/>
    <property type="match status" value="1"/>
</dbReference>
<evidence type="ECO:0000313" key="4">
    <source>
        <dbReference type="EMBL" id="KAH8021535.1"/>
    </source>
</evidence>
<comment type="similarity">
    <text evidence="1">Belongs to the MIX23 family.</text>
</comment>
<dbReference type="AlphaFoldDB" id="A0A9J6DHF3"/>
<evidence type="ECO:0000313" key="5">
    <source>
        <dbReference type="Proteomes" id="UP000821866"/>
    </source>
</evidence>
<dbReference type="InterPro" id="IPR019171">
    <property type="entry name" value="MIX23"/>
</dbReference>
<reference evidence="4" key="2">
    <citation type="submission" date="2021-09" db="EMBL/GenBank/DDBJ databases">
        <authorList>
            <person name="Jia N."/>
            <person name="Wang J."/>
            <person name="Shi W."/>
            <person name="Du L."/>
            <person name="Sun Y."/>
            <person name="Zhan W."/>
            <person name="Jiang J."/>
            <person name="Wang Q."/>
            <person name="Zhang B."/>
            <person name="Ji P."/>
            <person name="Sakyi L.B."/>
            <person name="Cui X."/>
            <person name="Yuan T."/>
            <person name="Jiang B."/>
            <person name="Yang W."/>
            <person name="Lam T.T.-Y."/>
            <person name="Chang Q."/>
            <person name="Ding S."/>
            <person name="Wang X."/>
            <person name="Zhu J."/>
            <person name="Ruan X."/>
            <person name="Zhao L."/>
            <person name="Wei J."/>
            <person name="Que T."/>
            <person name="Du C."/>
            <person name="Cheng J."/>
            <person name="Dai P."/>
            <person name="Han X."/>
            <person name="Huang E."/>
            <person name="Gao Y."/>
            <person name="Liu J."/>
            <person name="Shao H."/>
            <person name="Ye R."/>
            <person name="Li L."/>
            <person name="Wei W."/>
            <person name="Wang X."/>
            <person name="Wang C."/>
            <person name="Huo Q."/>
            <person name="Li W."/>
            <person name="Guo W."/>
            <person name="Chen H."/>
            <person name="Chen S."/>
            <person name="Zhou L."/>
            <person name="Zhou L."/>
            <person name="Ni X."/>
            <person name="Tian J."/>
            <person name="Zhou Y."/>
            <person name="Sheng Y."/>
            <person name="Liu T."/>
            <person name="Pan Y."/>
            <person name="Xia L."/>
            <person name="Li J."/>
            <person name="Zhao F."/>
            <person name="Cao W."/>
        </authorList>
    </citation>
    <scope>NUCLEOTIDE SEQUENCE</scope>
    <source>
        <strain evidence="4">Rmic-2018</strain>
        <tissue evidence="4">Larvae</tissue>
    </source>
</reference>
<accession>A0A9J6DHF3</accession>
<organism evidence="4 5">
    <name type="scientific">Rhipicephalus microplus</name>
    <name type="common">Cattle tick</name>
    <name type="synonym">Boophilus microplus</name>
    <dbReference type="NCBI Taxonomy" id="6941"/>
    <lineage>
        <taxon>Eukaryota</taxon>
        <taxon>Metazoa</taxon>
        <taxon>Ecdysozoa</taxon>
        <taxon>Arthropoda</taxon>
        <taxon>Chelicerata</taxon>
        <taxon>Arachnida</taxon>
        <taxon>Acari</taxon>
        <taxon>Parasitiformes</taxon>
        <taxon>Ixodida</taxon>
        <taxon>Ixodoidea</taxon>
        <taxon>Ixodidae</taxon>
        <taxon>Rhipicephalinae</taxon>
        <taxon>Rhipicephalus</taxon>
        <taxon>Boophilus</taxon>
    </lineage>
</organism>
<gene>
    <name evidence="4" type="ORF">HPB51_015931</name>
</gene>
<dbReference type="Proteomes" id="UP000821866">
    <property type="component" value="Chromosome 7"/>
</dbReference>
<dbReference type="PANTHER" id="PTHR31905">
    <property type="entry name" value="COILED-COIL DOMAIN-CONTAINING PROTEIN 58"/>
    <property type="match status" value="1"/>
</dbReference>
<dbReference type="EMBL" id="JABSTU010000009">
    <property type="protein sequence ID" value="KAH8021535.1"/>
    <property type="molecule type" value="Genomic_DNA"/>
</dbReference>
<dbReference type="VEuPathDB" id="VectorBase:LOC119174822"/>
<proteinExistence type="inferred from homology"/>
<protein>
    <recommendedName>
        <fullName evidence="2">Protein MIX23</fullName>
    </recommendedName>
    <alternativeName>
        <fullName evidence="3">Coiled-coil domain-containing protein 58</fullName>
    </alternativeName>
</protein>
<evidence type="ECO:0000256" key="1">
    <source>
        <dbReference type="ARBA" id="ARBA00024204"/>
    </source>
</evidence>
<dbReference type="GO" id="GO:0005758">
    <property type="term" value="C:mitochondrial intermembrane space"/>
    <property type="evidence" value="ECO:0007669"/>
    <property type="project" value="InterPro"/>
</dbReference>
<evidence type="ECO:0000256" key="2">
    <source>
        <dbReference type="ARBA" id="ARBA00024228"/>
    </source>
</evidence>
<name>A0A9J6DHF3_RHIMP</name>
<dbReference type="PANTHER" id="PTHR31905:SF2">
    <property type="entry name" value="PROTEIN MIX23"/>
    <property type="match status" value="1"/>
</dbReference>
<comment type="caution">
    <text evidence="4">The sequence shown here is derived from an EMBL/GenBank/DDBJ whole genome shotgun (WGS) entry which is preliminary data.</text>
</comment>
<reference evidence="4" key="1">
    <citation type="journal article" date="2020" name="Cell">
        <title>Large-Scale Comparative Analyses of Tick Genomes Elucidate Their Genetic Diversity and Vector Capacities.</title>
        <authorList>
            <consortium name="Tick Genome and Microbiome Consortium (TIGMIC)"/>
            <person name="Jia N."/>
            <person name="Wang J."/>
            <person name="Shi W."/>
            <person name="Du L."/>
            <person name="Sun Y."/>
            <person name="Zhan W."/>
            <person name="Jiang J.F."/>
            <person name="Wang Q."/>
            <person name="Zhang B."/>
            <person name="Ji P."/>
            <person name="Bell-Sakyi L."/>
            <person name="Cui X.M."/>
            <person name="Yuan T.T."/>
            <person name="Jiang B.G."/>
            <person name="Yang W.F."/>
            <person name="Lam T.T."/>
            <person name="Chang Q.C."/>
            <person name="Ding S.J."/>
            <person name="Wang X.J."/>
            <person name="Zhu J.G."/>
            <person name="Ruan X.D."/>
            <person name="Zhao L."/>
            <person name="Wei J.T."/>
            <person name="Ye R.Z."/>
            <person name="Que T.C."/>
            <person name="Du C.H."/>
            <person name="Zhou Y.H."/>
            <person name="Cheng J.X."/>
            <person name="Dai P.F."/>
            <person name="Guo W.B."/>
            <person name="Han X.H."/>
            <person name="Huang E.J."/>
            <person name="Li L.F."/>
            <person name="Wei W."/>
            <person name="Gao Y.C."/>
            <person name="Liu J.Z."/>
            <person name="Shao H.Z."/>
            <person name="Wang X."/>
            <person name="Wang C.C."/>
            <person name="Yang T.C."/>
            <person name="Huo Q.B."/>
            <person name="Li W."/>
            <person name="Chen H.Y."/>
            <person name="Chen S.E."/>
            <person name="Zhou L.G."/>
            <person name="Ni X.B."/>
            <person name="Tian J.H."/>
            <person name="Sheng Y."/>
            <person name="Liu T."/>
            <person name="Pan Y.S."/>
            <person name="Xia L.Y."/>
            <person name="Li J."/>
            <person name="Zhao F."/>
            <person name="Cao W.C."/>
        </authorList>
    </citation>
    <scope>NUCLEOTIDE SEQUENCE</scope>
    <source>
        <strain evidence="4">Rmic-2018</strain>
    </source>
</reference>
<sequence length="77" mass="8464">MNMAASSSAGESAVPCDDFMAFQEVLRKFRRVDDTIIYSLNTALPTESFAAECDPSALCQKLYKELLNAYVQAGQGY</sequence>
<keyword evidence="5" id="KW-1185">Reference proteome</keyword>